<dbReference type="RefSeq" id="WP_126762311.1">
    <property type="nucleotide sequence ID" value="NZ_JBHLTZ010000004.1"/>
</dbReference>
<sequence length="136" mass="14907">MSLTKRLIILAGLIGLMFYNASVEQLWATIVDYQLNWYKLGVPLAWGLILGALVNLVALQQLQKWLEPLTFIAASLITLGLTGAAAVYAAHQQGSLILPPLSITAVGLGIYLFVYSYARFAAHKRDDNSAKEKKES</sequence>
<reference evidence="3" key="1">
    <citation type="journal article" date="2018" name="Front. Microbiol.">
        <title>Genome-Based Analysis Reveals the Taxonomy and Diversity of the Family Idiomarinaceae.</title>
        <authorList>
            <person name="Liu Y."/>
            <person name="Lai Q."/>
            <person name="Shao Z."/>
        </authorList>
    </citation>
    <scope>NUCLEOTIDE SEQUENCE [LARGE SCALE GENOMIC DNA]</scope>
    <source>
        <strain evidence="3">BH195</strain>
    </source>
</reference>
<accession>A0A432Y165</accession>
<dbReference type="OrthoDB" id="6238236at2"/>
<keyword evidence="1" id="KW-0812">Transmembrane</keyword>
<keyword evidence="1" id="KW-0472">Membrane</keyword>
<evidence type="ECO:0000313" key="2">
    <source>
        <dbReference type="EMBL" id="RUO54699.1"/>
    </source>
</evidence>
<keyword evidence="3" id="KW-1185">Reference proteome</keyword>
<name>A0A432Y165_9GAMM</name>
<dbReference type="AlphaFoldDB" id="A0A432Y165"/>
<feature type="transmembrane region" description="Helical" evidence="1">
    <location>
        <begin position="38"/>
        <end position="59"/>
    </location>
</feature>
<feature type="transmembrane region" description="Helical" evidence="1">
    <location>
        <begin position="71"/>
        <end position="90"/>
    </location>
</feature>
<dbReference type="Proteomes" id="UP000287198">
    <property type="component" value="Unassembled WGS sequence"/>
</dbReference>
<protein>
    <submittedName>
        <fullName evidence="2">Uncharacterized protein</fullName>
    </submittedName>
</protein>
<dbReference type="EMBL" id="PIPW01000001">
    <property type="protein sequence ID" value="RUO54699.1"/>
    <property type="molecule type" value="Genomic_DNA"/>
</dbReference>
<feature type="transmembrane region" description="Helical" evidence="1">
    <location>
        <begin position="96"/>
        <end position="118"/>
    </location>
</feature>
<proteinExistence type="predicted"/>
<gene>
    <name evidence="2" type="ORF">CWI69_04630</name>
</gene>
<evidence type="ECO:0000313" key="3">
    <source>
        <dbReference type="Proteomes" id="UP000287198"/>
    </source>
</evidence>
<keyword evidence="1" id="KW-1133">Transmembrane helix</keyword>
<organism evidence="2 3">
    <name type="scientific">Pseudidiomarina halophila</name>
    <dbReference type="NCBI Taxonomy" id="1449799"/>
    <lineage>
        <taxon>Bacteria</taxon>
        <taxon>Pseudomonadati</taxon>
        <taxon>Pseudomonadota</taxon>
        <taxon>Gammaproteobacteria</taxon>
        <taxon>Alteromonadales</taxon>
        <taxon>Idiomarinaceae</taxon>
        <taxon>Pseudidiomarina</taxon>
    </lineage>
</organism>
<comment type="caution">
    <text evidence="2">The sequence shown here is derived from an EMBL/GenBank/DDBJ whole genome shotgun (WGS) entry which is preliminary data.</text>
</comment>
<evidence type="ECO:0000256" key="1">
    <source>
        <dbReference type="SAM" id="Phobius"/>
    </source>
</evidence>